<gene>
    <name evidence="1" type="ORF">CSUI_009500</name>
</gene>
<dbReference type="VEuPathDB" id="ToxoDB:CSUI_009500"/>
<comment type="caution">
    <text evidence="1">The sequence shown here is derived from an EMBL/GenBank/DDBJ whole genome shotgun (WGS) entry which is preliminary data.</text>
</comment>
<evidence type="ECO:0000313" key="2">
    <source>
        <dbReference type="Proteomes" id="UP000221165"/>
    </source>
</evidence>
<dbReference type="EMBL" id="MIGC01005689">
    <property type="protein sequence ID" value="PHJ16683.1"/>
    <property type="molecule type" value="Genomic_DNA"/>
</dbReference>
<keyword evidence="2" id="KW-1185">Reference proteome</keyword>
<reference evidence="1 2" key="1">
    <citation type="journal article" date="2017" name="Int. J. Parasitol.">
        <title>The genome of the protozoan parasite Cystoisospora suis and a reverse vaccinology approach to identify vaccine candidates.</title>
        <authorList>
            <person name="Palmieri N."/>
            <person name="Shrestha A."/>
            <person name="Ruttkowski B."/>
            <person name="Beck T."/>
            <person name="Vogl C."/>
            <person name="Tomley F."/>
            <person name="Blake D.P."/>
            <person name="Joachim A."/>
        </authorList>
    </citation>
    <scope>NUCLEOTIDE SEQUENCE [LARGE SCALE GENOMIC DNA]</scope>
    <source>
        <strain evidence="1 2">Wien I</strain>
    </source>
</reference>
<protein>
    <submittedName>
        <fullName evidence="1">Uncharacterized protein</fullName>
    </submittedName>
</protein>
<dbReference type="RefSeq" id="XP_067918408.1">
    <property type="nucleotide sequence ID" value="XM_068069616.1"/>
</dbReference>
<accession>A0A2C6KJW3</accession>
<proteinExistence type="predicted"/>
<organism evidence="1 2">
    <name type="scientific">Cystoisospora suis</name>
    <dbReference type="NCBI Taxonomy" id="483139"/>
    <lineage>
        <taxon>Eukaryota</taxon>
        <taxon>Sar</taxon>
        <taxon>Alveolata</taxon>
        <taxon>Apicomplexa</taxon>
        <taxon>Conoidasida</taxon>
        <taxon>Coccidia</taxon>
        <taxon>Eucoccidiorida</taxon>
        <taxon>Eimeriorina</taxon>
        <taxon>Sarcocystidae</taxon>
        <taxon>Cystoisospora</taxon>
    </lineage>
</organism>
<name>A0A2C6KJW3_9APIC</name>
<dbReference type="GeneID" id="94432827"/>
<sequence>MSVKEKEEIERPRYIWSVHTPSTTEIRIDLSHLKCTRYSCLFGVFSLTRRNENSPNGWRADCASRFR</sequence>
<dbReference type="Proteomes" id="UP000221165">
    <property type="component" value="Unassembled WGS sequence"/>
</dbReference>
<evidence type="ECO:0000313" key="1">
    <source>
        <dbReference type="EMBL" id="PHJ16683.1"/>
    </source>
</evidence>
<dbReference type="AlphaFoldDB" id="A0A2C6KJW3"/>